<dbReference type="PANTHER" id="PTHR43204">
    <property type="entry name" value="ABC TRANSPORTER I FAMILY MEMBER 6, CHLOROPLASTIC"/>
    <property type="match status" value="1"/>
</dbReference>
<dbReference type="AlphaFoldDB" id="W6ZYQ4"/>
<feature type="signal peptide" evidence="3">
    <location>
        <begin position="1"/>
        <end position="22"/>
    </location>
</feature>
<dbReference type="PROSITE" id="PS00211">
    <property type="entry name" value="ABC_TRANSPORTER_1"/>
    <property type="match status" value="1"/>
</dbReference>
<evidence type="ECO:0000256" key="3">
    <source>
        <dbReference type="SAM" id="SignalP"/>
    </source>
</evidence>
<dbReference type="NCBIfam" id="TIGR01978">
    <property type="entry name" value="sufC"/>
    <property type="match status" value="1"/>
</dbReference>
<protein>
    <submittedName>
        <fullName evidence="5">Fe-S cluster assembly ATP-binding protein</fullName>
    </submittedName>
</protein>
<dbReference type="Gene3D" id="3.40.50.300">
    <property type="entry name" value="P-loop containing nucleotide triphosphate hydrolases"/>
    <property type="match status" value="1"/>
</dbReference>
<dbReference type="Pfam" id="PF00005">
    <property type="entry name" value="ABC_tran"/>
    <property type="match status" value="1"/>
</dbReference>
<gene>
    <name evidence="5" type="ORF">C922_03719</name>
</gene>
<keyword evidence="3" id="KW-0732">Signal</keyword>
<dbReference type="VEuPathDB" id="PlasmoDB:C922_03719"/>
<name>W6ZYQ4_9APIC</name>
<evidence type="ECO:0000256" key="2">
    <source>
        <dbReference type="ARBA" id="ARBA00022840"/>
    </source>
</evidence>
<organism evidence="5 6">
    <name type="scientific">Plasmodium inui San Antonio 1</name>
    <dbReference type="NCBI Taxonomy" id="1237626"/>
    <lineage>
        <taxon>Eukaryota</taxon>
        <taxon>Sar</taxon>
        <taxon>Alveolata</taxon>
        <taxon>Apicomplexa</taxon>
        <taxon>Aconoidasida</taxon>
        <taxon>Haemosporida</taxon>
        <taxon>Plasmodiidae</taxon>
        <taxon>Plasmodium</taxon>
        <taxon>Plasmodium (Plasmodium)</taxon>
    </lineage>
</organism>
<dbReference type="InterPro" id="IPR017871">
    <property type="entry name" value="ABC_transporter-like_CS"/>
</dbReference>
<evidence type="ECO:0000259" key="4">
    <source>
        <dbReference type="PROSITE" id="PS50893"/>
    </source>
</evidence>
<dbReference type="InterPro" id="IPR003439">
    <property type="entry name" value="ABC_transporter-like_ATP-bd"/>
</dbReference>
<proteinExistence type="predicted"/>
<feature type="domain" description="ABC transporter" evidence="4">
    <location>
        <begin position="103"/>
        <end position="349"/>
    </location>
</feature>
<keyword evidence="1" id="KW-0547">Nucleotide-binding</keyword>
<sequence>MRTAKWQVIACAVVTFLELTKCMRVRQKVRNVFLLKGGEADTVKPLFLLNKIKIKKLQKRNNVALHMDNSNEDTSRLSLLKNLDDESKVITQSPEWNEKMPLIEITNLHAMEVEGGKEILKGINLTIFLGEKHTIMGRNGSGKSTLAKVIAGHPYYKVTSGTMKFKGLNLNELPVNVRSLCGIFLAFQYPVELPMVKNNEFLRAALNSHRRQRNEPDISATEFDLLMIEEIKKVGLSSEFLDRPVNYGFSGGEKKRNEILQMLILKPSFCILDETDSGLDVDSFKLTSNVITNFSNEKNSFLIVTHYKKLLELLRPNFIHIMHQGKIIESGDYSLVDKIETKGYAQFLKDSFRRAYFKCNILWCDPNLCVFHN</sequence>
<dbReference type="CDD" id="cd03217">
    <property type="entry name" value="ABC_FeS_Assembly"/>
    <property type="match status" value="1"/>
</dbReference>
<keyword evidence="2 5" id="KW-0067">ATP-binding</keyword>
<keyword evidence="6" id="KW-1185">Reference proteome</keyword>
<dbReference type="RefSeq" id="XP_008817530.1">
    <property type="nucleotide sequence ID" value="XM_008819308.1"/>
</dbReference>
<dbReference type="Proteomes" id="UP000030640">
    <property type="component" value="Unassembled WGS sequence"/>
</dbReference>
<feature type="chain" id="PRO_5004890102" evidence="3">
    <location>
        <begin position="23"/>
        <end position="373"/>
    </location>
</feature>
<accession>W6ZYQ4</accession>
<dbReference type="PANTHER" id="PTHR43204:SF1">
    <property type="entry name" value="ABC TRANSPORTER I FAMILY MEMBER 6, CHLOROPLASTIC"/>
    <property type="match status" value="1"/>
</dbReference>
<reference evidence="5 6" key="1">
    <citation type="submission" date="2013-02" db="EMBL/GenBank/DDBJ databases">
        <title>The Genome Sequence of Plasmodium inui San Antonio 1.</title>
        <authorList>
            <consortium name="The Broad Institute Genome Sequencing Platform"/>
            <consortium name="The Broad Institute Genome Sequencing Center for Infectious Disease"/>
            <person name="Neafsey D."/>
            <person name="Cheeseman I."/>
            <person name="Volkman S."/>
            <person name="Adams J."/>
            <person name="Walker B."/>
            <person name="Young S.K."/>
            <person name="Zeng Q."/>
            <person name="Gargeya S."/>
            <person name="Fitzgerald M."/>
            <person name="Haas B."/>
            <person name="Abouelleil A."/>
            <person name="Alvarado L."/>
            <person name="Arachchi H.M."/>
            <person name="Berlin A.M."/>
            <person name="Chapman S.B."/>
            <person name="Dewar J."/>
            <person name="Goldberg J."/>
            <person name="Griggs A."/>
            <person name="Gujja S."/>
            <person name="Hansen M."/>
            <person name="Howarth C."/>
            <person name="Imamovic A."/>
            <person name="Larimer J."/>
            <person name="McCowan C."/>
            <person name="Murphy C."/>
            <person name="Neiman D."/>
            <person name="Pearson M."/>
            <person name="Priest M."/>
            <person name="Roberts A."/>
            <person name="Saif S."/>
            <person name="Shea T."/>
            <person name="Sisk P."/>
            <person name="Sykes S."/>
            <person name="Wortman J."/>
            <person name="Nusbaum C."/>
            <person name="Birren B."/>
        </authorList>
    </citation>
    <scope>NUCLEOTIDE SEQUENCE [LARGE SCALE GENOMIC DNA]</scope>
    <source>
        <strain evidence="5 6">San Antonio 1</strain>
    </source>
</reference>
<dbReference type="GO" id="GO:0005524">
    <property type="term" value="F:ATP binding"/>
    <property type="evidence" value="ECO:0007669"/>
    <property type="project" value="UniProtKB-KW"/>
</dbReference>
<dbReference type="EMBL" id="KI965475">
    <property type="protein sequence ID" value="EUD65992.1"/>
    <property type="molecule type" value="Genomic_DNA"/>
</dbReference>
<dbReference type="InterPro" id="IPR027417">
    <property type="entry name" value="P-loop_NTPase"/>
</dbReference>
<evidence type="ECO:0000313" key="5">
    <source>
        <dbReference type="EMBL" id="EUD65992.1"/>
    </source>
</evidence>
<dbReference type="PROSITE" id="PS50893">
    <property type="entry name" value="ABC_TRANSPORTER_2"/>
    <property type="match status" value="1"/>
</dbReference>
<dbReference type="InterPro" id="IPR010230">
    <property type="entry name" value="FeS-cluster_ATPase_SufC"/>
</dbReference>
<dbReference type="SUPFAM" id="SSF52540">
    <property type="entry name" value="P-loop containing nucleoside triphosphate hydrolases"/>
    <property type="match status" value="1"/>
</dbReference>
<dbReference type="GO" id="GO:0016887">
    <property type="term" value="F:ATP hydrolysis activity"/>
    <property type="evidence" value="ECO:0007669"/>
    <property type="project" value="InterPro"/>
</dbReference>
<evidence type="ECO:0000256" key="1">
    <source>
        <dbReference type="ARBA" id="ARBA00022741"/>
    </source>
</evidence>
<dbReference type="FunFam" id="3.40.50.300:FF:000405">
    <property type="entry name" value="Fe-S cluster assembly ATPase SufC"/>
    <property type="match status" value="1"/>
</dbReference>
<dbReference type="GeneID" id="20038993"/>
<dbReference type="GO" id="GO:0005737">
    <property type="term" value="C:cytoplasm"/>
    <property type="evidence" value="ECO:0007669"/>
    <property type="project" value="UniProtKB-ARBA"/>
</dbReference>
<evidence type="ECO:0000313" key="6">
    <source>
        <dbReference type="Proteomes" id="UP000030640"/>
    </source>
</evidence>
<dbReference type="OrthoDB" id="6500128at2759"/>